<gene>
    <name evidence="2" type="ORF">GCM10007390_21360</name>
</gene>
<accession>A0A8J3D3T0</accession>
<evidence type="ECO:0000313" key="3">
    <source>
        <dbReference type="Proteomes" id="UP000598271"/>
    </source>
</evidence>
<organism evidence="2 3">
    <name type="scientific">Persicitalea jodogahamensis</name>
    <dbReference type="NCBI Taxonomy" id="402147"/>
    <lineage>
        <taxon>Bacteria</taxon>
        <taxon>Pseudomonadati</taxon>
        <taxon>Bacteroidota</taxon>
        <taxon>Cytophagia</taxon>
        <taxon>Cytophagales</taxon>
        <taxon>Spirosomataceae</taxon>
        <taxon>Persicitalea</taxon>
    </lineage>
</organism>
<protein>
    <submittedName>
        <fullName evidence="2">Uncharacterized protein</fullName>
    </submittedName>
</protein>
<name>A0A8J3D3T0_9BACT</name>
<sequence length="128" mass="14104">MNAFKTSAIAFTFALLSAASLQAQSTTPKTFGTSLYRVQNSMKMRLSVEKTPGETVSVRLIDQDGKELHRESIGRRIDKYGCYFDFSKVEDGDYTIEIANGAEVERKAIHLGSKEVVKAPARALVALN</sequence>
<dbReference type="AlphaFoldDB" id="A0A8J3D3T0"/>
<reference evidence="2 3" key="1">
    <citation type="journal article" date="2014" name="Int. J. Syst. Evol. Microbiol.">
        <title>Complete genome sequence of Corynebacterium casei LMG S-19264T (=DSM 44701T), isolated from a smear-ripened cheese.</title>
        <authorList>
            <consortium name="US DOE Joint Genome Institute (JGI-PGF)"/>
            <person name="Walter F."/>
            <person name="Albersmeier A."/>
            <person name="Kalinowski J."/>
            <person name="Ruckert C."/>
        </authorList>
    </citation>
    <scope>NUCLEOTIDE SEQUENCE [LARGE SCALE GENOMIC DNA]</scope>
    <source>
        <strain evidence="2 3">KCTC 12866</strain>
    </source>
</reference>
<keyword evidence="1" id="KW-0732">Signal</keyword>
<dbReference type="RefSeq" id="WP_189564437.1">
    <property type="nucleotide sequence ID" value="NZ_BMXF01000002.1"/>
</dbReference>
<feature type="chain" id="PRO_5035227623" evidence="1">
    <location>
        <begin position="24"/>
        <end position="128"/>
    </location>
</feature>
<evidence type="ECO:0000313" key="2">
    <source>
        <dbReference type="EMBL" id="GHB67772.1"/>
    </source>
</evidence>
<feature type="signal peptide" evidence="1">
    <location>
        <begin position="1"/>
        <end position="23"/>
    </location>
</feature>
<evidence type="ECO:0000256" key="1">
    <source>
        <dbReference type="SAM" id="SignalP"/>
    </source>
</evidence>
<proteinExistence type="predicted"/>
<keyword evidence="3" id="KW-1185">Reference proteome</keyword>
<comment type="caution">
    <text evidence="2">The sequence shown here is derived from an EMBL/GenBank/DDBJ whole genome shotgun (WGS) entry which is preliminary data.</text>
</comment>
<dbReference type="EMBL" id="BMXF01000002">
    <property type="protein sequence ID" value="GHB67772.1"/>
    <property type="molecule type" value="Genomic_DNA"/>
</dbReference>
<dbReference type="Proteomes" id="UP000598271">
    <property type="component" value="Unassembled WGS sequence"/>
</dbReference>